<reference evidence="5 6" key="1">
    <citation type="submission" date="2019-12" db="EMBL/GenBank/DDBJ databases">
        <title>Genomic-based taxomic classification of the family Erythrobacteraceae.</title>
        <authorList>
            <person name="Xu L."/>
        </authorList>
    </citation>
    <scope>NUCLEOTIDE SEQUENCE [LARGE SCALE GENOMIC DNA]</scope>
    <source>
        <strain evidence="5 6">RC4-10-4</strain>
    </source>
</reference>
<evidence type="ECO:0000259" key="4">
    <source>
        <dbReference type="Pfam" id="PF00326"/>
    </source>
</evidence>
<dbReference type="GO" id="GO:0004252">
    <property type="term" value="F:serine-type endopeptidase activity"/>
    <property type="evidence" value="ECO:0007669"/>
    <property type="project" value="TreeGrafter"/>
</dbReference>
<feature type="signal peptide" evidence="3">
    <location>
        <begin position="1"/>
        <end position="22"/>
    </location>
</feature>
<comment type="caution">
    <text evidence="5">The sequence shown here is derived from an EMBL/GenBank/DDBJ whole genome shotgun (WGS) entry which is preliminary data.</text>
</comment>
<dbReference type="InterPro" id="IPR011659">
    <property type="entry name" value="WD40"/>
</dbReference>
<dbReference type="EMBL" id="WTYH01000001">
    <property type="protein sequence ID" value="MXO94002.1"/>
    <property type="molecule type" value="Genomic_DNA"/>
</dbReference>
<dbReference type="PANTHER" id="PTHR42776">
    <property type="entry name" value="SERINE PEPTIDASE S9 FAMILY MEMBER"/>
    <property type="match status" value="1"/>
</dbReference>
<protein>
    <submittedName>
        <fullName evidence="5">Prolyl oligopeptidase family serine peptidase</fullName>
    </submittedName>
</protein>
<dbReference type="RefSeq" id="WP_131453276.1">
    <property type="nucleotide sequence ID" value="NZ_BMJK01000001.1"/>
</dbReference>
<dbReference type="InterPro" id="IPR011042">
    <property type="entry name" value="6-blade_b-propeller_TolB-like"/>
</dbReference>
<dbReference type="InterPro" id="IPR029058">
    <property type="entry name" value="AB_hydrolase_fold"/>
</dbReference>
<proteinExistence type="predicted"/>
<name>A0A845A3K0_9SPHN</name>
<gene>
    <name evidence="5" type="ORF">GRI62_10355</name>
</gene>
<dbReference type="InterPro" id="IPR001375">
    <property type="entry name" value="Peptidase_S9_cat"/>
</dbReference>
<evidence type="ECO:0000313" key="5">
    <source>
        <dbReference type="EMBL" id="MXO94002.1"/>
    </source>
</evidence>
<organism evidence="5 6">
    <name type="scientific">Aurantiacibacter arachoides</name>
    <dbReference type="NCBI Taxonomy" id="1850444"/>
    <lineage>
        <taxon>Bacteria</taxon>
        <taxon>Pseudomonadati</taxon>
        <taxon>Pseudomonadota</taxon>
        <taxon>Alphaproteobacteria</taxon>
        <taxon>Sphingomonadales</taxon>
        <taxon>Erythrobacteraceae</taxon>
        <taxon>Aurantiacibacter</taxon>
    </lineage>
</organism>
<feature type="chain" id="PRO_5032916965" evidence="3">
    <location>
        <begin position="23"/>
        <end position="679"/>
    </location>
</feature>
<dbReference type="AlphaFoldDB" id="A0A845A3K0"/>
<keyword evidence="2" id="KW-0645">Protease</keyword>
<dbReference type="SUPFAM" id="SSF53474">
    <property type="entry name" value="alpha/beta-Hydrolases"/>
    <property type="match status" value="1"/>
</dbReference>
<dbReference type="Gene3D" id="3.40.50.1820">
    <property type="entry name" value="alpha/beta hydrolase"/>
    <property type="match status" value="1"/>
</dbReference>
<dbReference type="Proteomes" id="UP000460626">
    <property type="component" value="Unassembled WGS sequence"/>
</dbReference>
<evidence type="ECO:0000313" key="6">
    <source>
        <dbReference type="Proteomes" id="UP000460626"/>
    </source>
</evidence>
<dbReference type="PANTHER" id="PTHR42776:SF27">
    <property type="entry name" value="DIPEPTIDYL PEPTIDASE FAMILY MEMBER 6"/>
    <property type="match status" value="1"/>
</dbReference>
<dbReference type="GO" id="GO:0006508">
    <property type="term" value="P:proteolysis"/>
    <property type="evidence" value="ECO:0007669"/>
    <property type="project" value="InterPro"/>
</dbReference>
<dbReference type="SUPFAM" id="SSF82171">
    <property type="entry name" value="DPP6 N-terminal domain-like"/>
    <property type="match status" value="1"/>
</dbReference>
<evidence type="ECO:0000256" key="1">
    <source>
        <dbReference type="ARBA" id="ARBA00022801"/>
    </source>
</evidence>
<evidence type="ECO:0000256" key="2">
    <source>
        <dbReference type="ARBA" id="ARBA00022825"/>
    </source>
</evidence>
<dbReference type="Pfam" id="PF07676">
    <property type="entry name" value="PD40"/>
    <property type="match status" value="2"/>
</dbReference>
<feature type="domain" description="Peptidase S9 prolyl oligopeptidase catalytic" evidence="4">
    <location>
        <begin position="452"/>
        <end position="655"/>
    </location>
</feature>
<dbReference type="OrthoDB" id="1094230at2"/>
<sequence>MIMLRAALLASALALPFTSAIARDLTPEDIARIETTGAVAVSPDGTRIAYTRVHYPDVTTGEDNSGAQQQLFLADAAMQARAFLPEDMNVSTIGFTPDGRTITFLWTGDDGDRALWGIPVDGGSHRKIAGVADARVSAYAFSPDGAQVYMLASAAPDETRDEEAGAGFTSVVYEEEQQLNRVFVANVGSEVDADPVAVTVPGYVDSFTVAPGGDWALITSAPSPLVDDGYTSKRANILNLATGSVLAVATPGKIGDVEISPDGRQLSLVAGTDINDPAPTTLYLVDTATGAMRALNEGAAEAAGDTEWMADGRLATIIDVGVQTRLRFYSAEGQMLEEVDPGELILASLEQGGNRLTVEANAPTFPNELFLYSRGGTFERWTDHNPWLSEIDFGEQRAWTYTARDGTEIEGVLIEPVGGVPAGGAPLILNVHGGPEAHDSNGWSTNYSSPGHVAAGEGYAVFRPNYRGSTAYGSAFSRQHQGDAAGVEFDDLVDAKRALVAAGIADADRVGVTGGSYGGYATAWSATRYSEEFAAGVMFVGISNILSKWGTTDIPGEEYNVHARRYVWDEYEQTLQRSPIYWADQAETPLLIMHGANDPRVSPTQSYELYRHIKVRKPETPVRLVLYPGEGHGNAQAAARYDYNLRMMEWFDTYLMTGDRDAAMPGPRPDLGLGESEEG</sequence>
<keyword evidence="1" id="KW-0378">Hydrolase</keyword>
<accession>A0A845A3K0</accession>
<keyword evidence="2" id="KW-0720">Serine protease</keyword>
<evidence type="ECO:0000256" key="3">
    <source>
        <dbReference type="SAM" id="SignalP"/>
    </source>
</evidence>
<keyword evidence="3" id="KW-0732">Signal</keyword>
<dbReference type="Pfam" id="PF00326">
    <property type="entry name" value="Peptidase_S9"/>
    <property type="match status" value="1"/>
</dbReference>
<keyword evidence="6" id="KW-1185">Reference proteome</keyword>
<dbReference type="Gene3D" id="2.120.10.30">
    <property type="entry name" value="TolB, C-terminal domain"/>
    <property type="match status" value="2"/>
</dbReference>